<feature type="compositionally biased region" description="Basic residues" evidence="2">
    <location>
        <begin position="75"/>
        <end position="93"/>
    </location>
</feature>
<dbReference type="Proteomes" id="UP000041254">
    <property type="component" value="Unassembled WGS sequence"/>
</dbReference>
<evidence type="ECO:0000313" key="3">
    <source>
        <dbReference type="EMBL" id="CEM03246.1"/>
    </source>
</evidence>
<reference evidence="3 4" key="1">
    <citation type="submission" date="2014-11" db="EMBL/GenBank/DDBJ databases">
        <authorList>
            <person name="Zhu J."/>
            <person name="Qi W."/>
            <person name="Song R."/>
        </authorList>
    </citation>
    <scope>NUCLEOTIDE SEQUENCE [LARGE SCALE GENOMIC DNA]</scope>
</reference>
<dbReference type="EMBL" id="CDMY01000336">
    <property type="protein sequence ID" value="CEM03246.1"/>
    <property type="molecule type" value="Genomic_DNA"/>
</dbReference>
<evidence type="ECO:0000256" key="1">
    <source>
        <dbReference type="SAM" id="Coils"/>
    </source>
</evidence>
<feature type="region of interest" description="Disordered" evidence="2">
    <location>
        <begin position="129"/>
        <end position="148"/>
    </location>
</feature>
<sequence>MDGLRSRSKRKASAPAAAASASPSAAAAAAASRSPIRKRRMATRDEEEEDDDDEEMAAESSASEDDGSDWELDKAKKRRRGSTPAAAKKRQRVAAKVTRSDDMEGSAAGSADGGDGAGGAAAAAAAGQIATDDVDMEGGDMDVAEEGEKGPSDVLAALDELADTLEEQLARVKNLRDNAKRVFDVRGALSPNDTPATQSRVQDLDRNMRVLVSMLLGDAEEQVRHNGVVAKQQTEQALRKMKTLEDKMDRINNDIDDDLTIEGLPEALWLSDGERVGVGAYLGFLPCVTSLIAVNTYFSSLVQQPAMHPMLELNSSPKQHIAERWTGRLSECREVRVDHHPTPSLLHVLESMAPSLRVLRVKGWGRRNQEGHLVWRRGRGQVRKQVWMMPNKTPLTFSQLHTATIINGWSAIAEQRNYSLPALRDLSVVDLSTHGPRSWIAKASGGLTALHVTSDLADTKLYGEVTIEDATQSLQGTPSASSLTSLTGVAFRADVAWFNIDLQRFIDVICDNGGGGAVGAGTAGAATGGGGRLRHIEFGMRPISSVAQIQKLHRFRTTCLAPNAFESYHLSDGRDPRRQRQPLAIQLPFAGNINDLQPSIATAQALARHATHGTLHSHGGGHGHGILHSHGGVHGQQAGQMWGSLVWAGITQLRIESRGHLPLPSYITGNPASYLPNVRSIVVAEEEVG</sequence>
<keyword evidence="4" id="KW-1185">Reference proteome</keyword>
<feature type="compositionally biased region" description="Low complexity" evidence="2">
    <location>
        <begin position="13"/>
        <end position="34"/>
    </location>
</feature>
<proteinExistence type="predicted"/>
<dbReference type="AlphaFoldDB" id="A0A0G4EX48"/>
<feature type="compositionally biased region" description="Acidic residues" evidence="2">
    <location>
        <begin position="132"/>
        <end position="145"/>
    </location>
</feature>
<feature type="compositionally biased region" description="Basic residues" evidence="2">
    <location>
        <begin position="1"/>
        <end position="12"/>
    </location>
</feature>
<protein>
    <submittedName>
        <fullName evidence="3">Uncharacterized protein</fullName>
    </submittedName>
</protein>
<dbReference type="PhylomeDB" id="A0A0G4EX48"/>
<dbReference type="VEuPathDB" id="CryptoDB:Vbra_21094"/>
<accession>A0A0G4EX48</accession>
<keyword evidence="1" id="KW-0175">Coiled coil</keyword>
<evidence type="ECO:0000313" key="4">
    <source>
        <dbReference type="Proteomes" id="UP000041254"/>
    </source>
</evidence>
<feature type="coiled-coil region" evidence="1">
    <location>
        <begin position="155"/>
        <end position="182"/>
    </location>
</feature>
<organism evidence="3 4">
    <name type="scientific">Vitrella brassicaformis (strain CCMP3155)</name>
    <dbReference type="NCBI Taxonomy" id="1169540"/>
    <lineage>
        <taxon>Eukaryota</taxon>
        <taxon>Sar</taxon>
        <taxon>Alveolata</taxon>
        <taxon>Colpodellida</taxon>
        <taxon>Vitrellaceae</taxon>
        <taxon>Vitrella</taxon>
    </lineage>
</organism>
<dbReference type="InParanoid" id="A0A0G4EX48"/>
<feature type="region of interest" description="Disordered" evidence="2">
    <location>
        <begin position="1"/>
        <end position="119"/>
    </location>
</feature>
<name>A0A0G4EX48_VITBC</name>
<evidence type="ECO:0000256" key="2">
    <source>
        <dbReference type="SAM" id="MobiDB-lite"/>
    </source>
</evidence>
<feature type="compositionally biased region" description="Acidic residues" evidence="2">
    <location>
        <begin position="45"/>
        <end position="70"/>
    </location>
</feature>
<gene>
    <name evidence="3" type="ORF">Vbra_21094</name>
</gene>